<keyword evidence="1" id="KW-0812">Transmembrane</keyword>
<keyword evidence="1" id="KW-1133">Transmembrane helix</keyword>
<proteinExistence type="predicted"/>
<feature type="transmembrane region" description="Helical" evidence="1">
    <location>
        <begin position="80"/>
        <end position="106"/>
    </location>
</feature>
<keyword evidence="3" id="KW-1185">Reference proteome</keyword>
<evidence type="ECO:0000256" key="1">
    <source>
        <dbReference type="SAM" id="Phobius"/>
    </source>
</evidence>
<dbReference type="RefSeq" id="WP_109729343.1">
    <property type="nucleotide sequence ID" value="NZ_BAAACK010000007.1"/>
</dbReference>
<dbReference type="Proteomes" id="UP000245845">
    <property type="component" value="Unassembled WGS sequence"/>
</dbReference>
<protein>
    <submittedName>
        <fullName evidence="2">Putative membrane protein</fullName>
    </submittedName>
</protein>
<dbReference type="AlphaFoldDB" id="A0A2Y9B8G8"/>
<evidence type="ECO:0000313" key="2">
    <source>
        <dbReference type="EMBL" id="PWJ31967.1"/>
    </source>
</evidence>
<accession>A0A2Y9B8G8</accession>
<comment type="caution">
    <text evidence="2">The sequence shown here is derived from an EMBL/GenBank/DDBJ whole genome shotgun (WGS) entry which is preliminary data.</text>
</comment>
<name>A0A2Y9B8G8_9FIRM</name>
<dbReference type="OrthoDB" id="95800at2"/>
<dbReference type="EMBL" id="QGDL01000001">
    <property type="protein sequence ID" value="PWJ31967.1"/>
    <property type="molecule type" value="Genomic_DNA"/>
</dbReference>
<dbReference type="Pfam" id="PF22564">
    <property type="entry name" value="HAAS"/>
    <property type="match status" value="1"/>
</dbReference>
<reference evidence="2 3" key="1">
    <citation type="submission" date="2018-05" db="EMBL/GenBank/DDBJ databases">
        <title>The Hungate 1000. A catalogue of reference genomes from the rumen microbiome.</title>
        <authorList>
            <person name="Kelly W."/>
        </authorList>
    </citation>
    <scope>NUCLEOTIDE SEQUENCE [LARGE SCALE GENOMIC DNA]</scope>
    <source>
        <strain evidence="2 3">NLAE-zl-C242</strain>
    </source>
</reference>
<organism evidence="2 3">
    <name type="scientific">Faecalicatena orotica</name>
    <dbReference type="NCBI Taxonomy" id="1544"/>
    <lineage>
        <taxon>Bacteria</taxon>
        <taxon>Bacillati</taxon>
        <taxon>Bacillota</taxon>
        <taxon>Clostridia</taxon>
        <taxon>Lachnospirales</taxon>
        <taxon>Lachnospiraceae</taxon>
        <taxon>Faecalicatena</taxon>
    </lineage>
</organism>
<feature type="transmembrane region" description="Helical" evidence="1">
    <location>
        <begin position="113"/>
        <end position="142"/>
    </location>
</feature>
<sequence length="198" mass="21133">MNKTEYMKTLAHSLRRLPKEDYDKAIDYFEEYFADAGPENEQQAIEDLGSPADAANELIINLAVKNAQEPPKTVKHGLSAIWIGILGVCAAPIALPLAFCLLAVIICMIMVALLFILCLFLAAVAVAASGIVGVFGGAVLLFSTFADGLATVGMGLFALGAGLLLVYGAVIFCRWFLKRASRSLANISKGGKKNENNH</sequence>
<evidence type="ECO:0000313" key="3">
    <source>
        <dbReference type="Proteomes" id="UP000245845"/>
    </source>
</evidence>
<keyword evidence="1" id="KW-0472">Membrane</keyword>
<gene>
    <name evidence="2" type="ORF">A8806_101254</name>
</gene>
<feature type="transmembrane region" description="Helical" evidence="1">
    <location>
        <begin position="154"/>
        <end position="177"/>
    </location>
</feature>